<organism evidence="1">
    <name type="scientific">virus sp. ctJLD79</name>
    <dbReference type="NCBI Taxonomy" id="2827987"/>
    <lineage>
        <taxon>Viruses</taxon>
    </lineage>
</organism>
<accession>A0A8S5RE66</accession>
<reference evidence="1" key="1">
    <citation type="journal article" date="2021" name="Proc. Natl. Acad. Sci. U.S.A.">
        <title>A Catalog of Tens of Thousands of Viruses from Human Metagenomes Reveals Hidden Associations with Chronic Diseases.</title>
        <authorList>
            <person name="Tisza M.J."/>
            <person name="Buck C.B."/>
        </authorList>
    </citation>
    <scope>NUCLEOTIDE SEQUENCE</scope>
    <source>
        <strain evidence="1">CtJLD79</strain>
    </source>
</reference>
<sequence length="113" mass="12753">MARDDYFVLVYKILSYLYAVLKEGRPPEEKLLRHDSPLLGVNEVYWTYIMEHLVQDGLVSGLTITPAWGGAKVISALDHCQITPDGIAYLMENSLLAKARELLKDVKAMTPFI</sequence>
<protein>
    <submittedName>
        <fullName evidence="1">YjcQ protein</fullName>
    </submittedName>
</protein>
<dbReference type="InterPro" id="IPR036388">
    <property type="entry name" value="WH-like_DNA-bd_sf"/>
</dbReference>
<dbReference type="InterPro" id="IPR036390">
    <property type="entry name" value="WH_DNA-bd_sf"/>
</dbReference>
<evidence type="ECO:0000313" key="1">
    <source>
        <dbReference type="EMBL" id="DAE29680.1"/>
    </source>
</evidence>
<dbReference type="Pfam" id="PF09639">
    <property type="entry name" value="YjcQ"/>
    <property type="match status" value="1"/>
</dbReference>
<dbReference type="InterPro" id="IPR018597">
    <property type="entry name" value="Phage_Tuc2009_YjcQ"/>
</dbReference>
<dbReference type="SUPFAM" id="SSF46785">
    <property type="entry name" value="Winged helix' DNA-binding domain"/>
    <property type="match status" value="1"/>
</dbReference>
<dbReference type="EMBL" id="BK059097">
    <property type="protein sequence ID" value="DAE29680.1"/>
    <property type="molecule type" value="Genomic_DNA"/>
</dbReference>
<dbReference type="Gene3D" id="1.10.10.10">
    <property type="entry name" value="Winged helix-like DNA-binding domain superfamily/Winged helix DNA-binding domain"/>
    <property type="match status" value="1"/>
</dbReference>
<proteinExistence type="predicted"/>
<name>A0A8S5RE66_9VIRU</name>